<protein>
    <submittedName>
        <fullName evidence="4">Flagellar filament outer layer protein</fullName>
    </submittedName>
</protein>
<dbReference type="Proteomes" id="UP000000611">
    <property type="component" value="Chromosome"/>
</dbReference>
<keyword evidence="4" id="KW-0966">Cell projection</keyword>
<keyword evidence="2" id="KW-0574">Periplasm</keyword>
<evidence type="ECO:0000313" key="5">
    <source>
        <dbReference type="Proteomes" id="UP000000611"/>
    </source>
</evidence>
<name>B5RML4_BORDL</name>
<gene>
    <name evidence="4" type="primary">flaA</name>
    <name evidence="4" type="ordered locus">BDU_671</name>
</gene>
<dbReference type="Pfam" id="PF04620">
    <property type="entry name" value="FlaA"/>
    <property type="match status" value="1"/>
</dbReference>
<reference evidence="4 5" key="1">
    <citation type="journal article" date="2008" name="PLoS Genet.">
        <title>The genome of Borrelia recurrentis, the agent of deadly louse-borne relapsing fever, is a degraded subset of tick-borne Borrelia duttonii.</title>
        <authorList>
            <person name="Lescot M."/>
            <person name="Audic S."/>
            <person name="Robert C."/>
            <person name="Nguyen T.T."/>
            <person name="Blanc G."/>
            <person name="Cutler S.J."/>
            <person name="Wincker P."/>
            <person name="Couloux A."/>
            <person name="Claverie J.-M."/>
            <person name="Raoult D."/>
            <person name="Drancourt M."/>
        </authorList>
    </citation>
    <scope>NUCLEOTIDE SEQUENCE [LARGE SCALE GENOMIC DNA]</scope>
    <source>
        <strain evidence="4 5">Ly</strain>
    </source>
</reference>
<keyword evidence="4" id="KW-0282">Flagellum</keyword>
<keyword evidence="4" id="KW-0969">Cilium</keyword>
<evidence type="ECO:0000313" key="4">
    <source>
        <dbReference type="EMBL" id="ACH93600.1"/>
    </source>
</evidence>
<comment type="subcellular location">
    <subcellularLocation>
        <location evidence="1">Periplasmic flagellum</location>
    </subcellularLocation>
</comment>
<keyword evidence="3" id="KW-0975">Bacterial flagellum</keyword>
<dbReference type="STRING" id="412419.BDU_671"/>
<accession>B5RML4</accession>
<evidence type="ECO:0000256" key="3">
    <source>
        <dbReference type="ARBA" id="ARBA00023143"/>
    </source>
</evidence>
<dbReference type="KEGG" id="bdu:BDU_671"/>
<dbReference type="HOGENOM" id="CLU_793811_0_0_12"/>
<dbReference type="eggNOG" id="ENOG50329D7">
    <property type="taxonomic scope" value="Bacteria"/>
</dbReference>
<evidence type="ECO:0000256" key="2">
    <source>
        <dbReference type="ARBA" id="ARBA00022764"/>
    </source>
</evidence>
<dbReference type="EMBL" id="CP000976">
    <property type="protein sequence ID" value="ACH93600.1"/>
    <property type="molecule type" value="Genomic_DNA"/>
</dbReference>
<dbReference type="GO" id="GO:0030288">
    <property type="term" value="C:outer membrane-bounded periplasmic space"/>
    <property type="evidence" value="ECO:0007669"/>
    <property type="project" value="InterPro"/>
</dbReference>
<dbReference type="GO" id="GO:0071973">
    <property type="term" value="P:bacterial-type flagellum-dependent cell motility"/>
    <property type="evidence" value="ECO:0007669"/>
    <property type="project" value="InterPro"/>
</dbReference>
<dbReference type="GO" id="GO:0055040">
    <property type="term" value="C:periplasmic flagellum"/>
    <property type="evidence" value="ECO:0007669"/>
    <property type="project" value="UniProtKB-SubCell"/>
</dbReference>
<dbReference type="AlphaFoldDB" id="B5RML4"/>
<organism evidence="4 5">
    <name type="scientific">Borrelia duttonii (strain Ly)</name>
    <dbReference type="NCBI Taxonomy" id="412419"/>
    <lineage>
        <taxon>Bacteria</taxon>
        <taxon>Pseudomonadati</taxon>
        <taxon>Spirochaetota</taxon>
        <taxon>Spirochaetia</taxon>
        <taxon>Spirochaetales</taxon>
        <taxon>Borreliaceae</taxon>
        <taxon>Borrelia</taxon>
    </lineage>
</organism>
<keyword evidence="5" id="KW-1185">Reference proteome</keyword>
<evidence type="ECO:0000256" key="1">
    <source>
        <dbReference type="ARBA" id="ARBA00004631"/>
    </source>
</evidence>
<dbReference type="InterPro" id="IPR006714">
    <property type="entry name" value="FlaA"/>
</dbReference>
<proteinExistence type="predicted"/>
<dbReference type="OrthoDB" id="350240at2"/>
<sequence>MMDKMKKSVFILFFIIFLIPVFGQETSRTSSGDGSSDGEPGELVLDFAELAKDPSSTELDLTDYIDRVYSGASSIMKPEDMVLNLGINNWSVLLTPSARMQAYVKNSIVVPAVVKSDSRRYAGETILGIRVLFPSYIQSSAMVLPPFKIPFYAGENGNQFVGRGLIDNVRIMKEVKVTVYSLGHDVDLEVLFEDMSGMEYVYPLGSLKFKGWADLVWSNPTYLPGISSRRADNSVPNYPLPSSKMRFKAFRVSKFHSSREQNLIFYIKDLRVIYDKLSISLDSDVDNESIFKIYETRGVESLRKLKSQEALKKVLKVRESISMPDESFQDLFEKGKKSSNDKSGVRTEK</sequence>